<dbReference type="EC" id="2.7.4.3" evidence="5 7"/>
<dbReference type="AlphaFoldDB" id="A0A542YLG2"/>
<comment type="pathway">
    <text evidence="5">Purine metabolism; AMP biosynthesis via salvage pathway; AMP from ADP: step 1/1.</text>
</comment>
<keyword evidence="5" id="KW-0963">Cytoplasm</keyword>
<comment type="similarity">
    <text evidence="5 6">Belongs to the adenylate kinase family.</text>
</comment>
<dbReference type="CDD" id="cd01428">
    <property type="entry name" value="ADK"/>
    <property type="match status" value="1"/>
</dbReference>
<dbReference type="InterPro" id="IPR000850">
    <property type="entry name" value="Adenylat/UMP-CMP_kin"/>
</dbReference>
<dbReference type="GO" id="GO:0005737">
    <property type="term" value="C:cytoplasm"/>
    <property type="evidence" value="ECO:0007669"/>
    <property type="project" value="UniProtKB-SubCell"/>
</dbReference>
<dbReference type="NCBIfam" id="NF011100">
    <property type="entry name" value="PRK14527.1"/>
    <property type="match status" value="1"/>
</dbReference>
<feature type="binding site" evidence="5">
    <location>
        <position position="135"/>
    </location>
    <ligand>
        <name>AMP</name>
        <dbReference type="ChEBI" id="CHEBI:456215"/>
    </ligand>
</feature>
<accession>A0A542YLG2</accession>
<protein>
    <recommendedName>
        <fullName evidence="5 7">Adenylate kinase</fullName>
        <shortName evidence="5">AK</shortName>
        <ecNumber evidence="5 7">2.7.4.3</ecNumber>
    </recommendedName>
    <alternativeName>
        <fullName evidence="5">ATP-AMP transphosphorylase</fullName>
    </alternativeName>
    <alternativeName>
        <fullName evidence="5">ATP:AMP phosphotransferase</fullName>
    </alternativeName>
    <alternativeName>
        <fullName evidence="5">Adenylate monophosphate kinase</fullName>
    </alternativeName>
</protein>
<gene>
    <name evidence="5" type="primary">adk</name>
    <name evidence="8" type="ORF">FB562_2020</name>
</gene>
<feature type="binding site" evidence="5">
    <location>
        <position position="33"/>
    </location>
    <ligand>
        <name>AMP</name>
        <dbReference type="ChEBI" id="CHEBI:456215"/>
    </ligand>
</feature>
<dbReference type="Gene3D" id="3.40.50.300">
    <property type="entry name" value="P-loop containing nucleotide triphosphate hydrolases"/>
    <property type="match status" value="1"/>
</dbReference>
<comment type="caution">
    <text evidence="5">Lacks conserved residue(s) required for the propagation of feature annotation.</text>
</comment>
<dbReference type="Pfam" id="PF00406">
    <property type="entry name" value="ADK"/>
    <property type="match status" value="1"/>
</dbReference>
<dbReference type="PROSITE" id="PS00113">
    <property type="entry name" value="ADENYLATE_KINASE"/>
    <property type="match status" value="1"/>
</dbReference>
<dbReference type="InterPro" id="IPR033690">
    <property type="entry name" value="Adenylat_kinase_CS"/>
</dbReference>
<dbReference type="EMBL" id="VFOM01000001">
    <property type="protein sequence ID" value="TQL48913.1"/>
    <property type="molecule type" value="Genomic_DNA"/>
</dbReference>
<evidence type="ECO:0000256" key="7">
    <source>
        <dbReference type="RuleBase" id="RU003331"/>
    </source>
</evidence>
<dbReference type="RefSeq" id="WP_141880972.1">
    <property type="nucleotide sequence ID" value="NZ_VFOM01000001.1"/>
</dbReference>
<organism evidence="8 9">
    <name type="scientific">Homoserinimonas aerilata</name>
    <dbReference type="NCBI Taxonomy" id="1162970"/>
    <lineage>
        <taxon>Bacteria</taxon>
        <taxon>Bacillati</taxon>
        <taxon>Actinomycetota</taxon>
        <taxon>Actinomycetes</taxon>
        <taxon>Micrococcales</taxon>
        <taxon>Microbacteriaceae</taxon>
        <taxon>Homoserinimonas</taxon>
    </lineage>
</organism>
<dbReference type="NCBIfam" id="NF011105">
    <property type="entry name" value="PRK14532.1"/>
    <property type="match status" value="1"/>
</dbReference>
<feature type="binding site" evidence="5">
    <location>
        <position position="129"/>
    </location>
    <ligand>
        <name>ATP</name>
        <dbReference type="ChEBI" id="CHEBI:30616"/>
    </ligand>
</feature>
<keyword evidence="5 7" id="KW-0067">ATP-binding</keyword>
<dbReference type="NCBIfam" id="NF001381">
    <property type="entry name" value="PRK00279.1-3"/>
    <property type="match status" value="1"/>
</dbReference>
<evidence type="ECO:0000256" key="5">
    <source>
        <dbReference type="HAMAP-Rule" id="MF_00235"/>
    </source>
</evidence>
<feature type="binding site" evidence="5">
    <location>
        <begin position="12"/>
        <end position="17"/>
    </location>
    <ligand>
        <name>ATP</name>
        <dbReference type="ChEBI" id="CHEBI:30616"/>
    </ligand>
</feature>
<sequence length="201" mass="21731">MTARLLLIGPPGAGKGTQAVRLAEAYGIPAISTGDIFRSNVKNETELGKKAKAFMDAGDNVPDSLTNALIRDRLAEEDAAEGFLLDGYPRTTDQVRELQDFLAGHDTALDVVVELVADPDVVVERLRKRAIEQGRSDDDENVVRHRLDVYREQTEPLIDIYDARGILIKIDAIGAVDDVTARIIDGLAARGIVANAPSATN</sequence>
<dbReference type="NCBIfam" id="NF011101">
    <property type="entry name" value="PRK14528.1"/>
    <property type="match status" value="1"/>
</dbReference>
<keyword evidence="2 5" id="KW-0545">Nucleotide biosynthesis</keyword>
<dbReference type="HAMAP" id="MF_00235">
    <property type="entry name" value="Adenylate_kinase_Adk"/>
    <property type="match status" value="1"/>
</dbReference>
<dbReference type="GO" id="GO:0005524">
    <property type="term" value="F:ATP binding"/>
    <property type="evidence" value="ECO:0007669"/>
    <property type="project" value="UniProtKB-UniRule"/>
</dbReference>
<keyword evidence="4 5" id="KW-0418">Kinase</keyword>
<feature type="region of interest" description="NMP" evidence="5">
    <location>
        <begin position="32"/>
        <end position="61"/>
    </location>
</feature>
<comment type="catalytic activity">
    <reaction evidence="5 7">
        <text>AMP + ATP = 2 ADP</text>
        <dbReference type="Rhea" id="RHEA:12973"/>
        <dbReference type="ChEBI" id="CHEBI:30616"/>
        <dbReference type="ChEBI" id="CHEBI:456215"/>
        <dbReference type="ChEBI" id="CHEBI:456216"/>
        <dbReference type="EC" id="2.7.4.3"/>
    </reaction>
</comment>
<comment type="subcellular location">
    <subcellularLocation>
        <location evidence="5 7">Cytoplasm</location>
    </subcellularLocation>
</comment>
<keyword evidence="3 5" id="KW-0547">Nucleotide-binding</keyword>
<dbReference type="InterPro" id="IPR027417">
    <property type="entry name" value="P-loop_NTPase"/>
</dbReference>
<evidence type="ECO:0000256" key="6">
    <source>
        <dbReference type="RuleBase" id="RU003330"/>
    </source>
</evidence>
<name>A0A542YLG2_9MICO</name>
<keyword evidence="1 5" id="KW-0808">Transferase</keyword>
<evidence type="ECO:0000256" key="1">
    <source>
        <dbReference type="ARBA" id="ARBA00022679"/>
    </source>
</evidence>
<feature type="binding site" evidence="5">
    <location>
        <position position="38"/>
    </location>
    <ligand>
        <name>AMP</name>
        <dbReference type="ChEBI" id="CHEBI:456215"/>
    </ligand>
</feature>
<comment type="subunit">
    <text evidence="5 7">Monomer.</text>
</comment>
<dbReference type="GO" id="GO:0004017">
    <property type="term" value="F:AMP kinase activity"/>
    <property type="evidence" value="ECO:0007669"/>
    <property type="project" value="UniProtKB-UniRule"/>
</dbReference>
<reference evidence="8 9" key="1">
    <citation type="submission" date="2019-06" db="EMBL/GenBank/DDBJ databases">
        <title>Sequencing the genomes of 1000 actinobacteria strains.</title>
        <authorList>
            <person name="Klenk H.-P."/>
        </authorList>
    </citation>
    <scope>NUCLEOTIDE SEQUENCE [LARGE SCALE GENOMIC DNA]</scope>
    <source>
        <strain evidence="8 9">DSM 26477</strain>
    </source>
</reference>
<dbReference type="Proteomes" id="UP000317998">
    <property type="component" value="Unassembled WGS sequence"/>
</dbReference>
<comment type="caution">
    <text evidence="8">The sequence shown here is derived from an EMBL/GenBank/DDBJ whole genome shotgun (WGS) entry which is preliminary data.</text>
</comment>
<dbReference type="PANTHER" id="PTHR23359">
    <property type="entry name" value="NUCLEOTIDE KINASE"/>
    <property type="match status" value="1"/>
</dbReference>
<feature type="binding site" evidence="5">
    <location>
        <position position="146"/>
    </location>
    <ligand>
        <name>AMP</name>
        <dbReference type="ChEBI" id="CHEBI:456215"/>
    </ligand>
</feature>
<proteinExistence type="inferred from homology"/>
<evidence type="ECO:0000313" key="9">
    <source>
        <dbReference type="Proteomes" id="UP000317998"/>
    </source>
</evidence>
<evidence type="ECO:0000256" key="3">
    <source>
        <dbReference type="ARBA" id="ARBA00022741"/>
    </source>
</evidence>
<dbReference type="PRINTS" id="PR00094">
    <property type="entry name" value="ADENYLTKNASE"/>
</dbReference>
<keyword evidence="9" id="KW-1185">Reference proteome</keyword>
<comment type="domain">
    <text evidence="5">Consists of three domains, a large central CORE domain and two small peripheral domains, NMPbind and LID, which undergo movements during catalysis. The LID domain closes over the site of phosphoryl transfer upon ATP binding. Assembling and dissambling the active center during each catalytic cycle provides an effective means to prevent ATP hydrolysis.</text>
</comment>
<feature type="binding site" evidence="5">
    <location>
        <position position="174"/>
    </location>
    <ligand>
        <name>ATP</name>
        <dbReference type="ChEBI" id="CHEBI:30616"/>
    </ligand>
</feature>
<feature type="binding site" evidence="5">
    <location>
        <begin position="87"/>
        <end position="90"/>
    </location>
    <ligand>
        <name>AMP</name>
        <dbReference type="ChEBI" id="CHEBI:456215"/>
    </ligand>
</feature>
<feature type="binding site" evidence="5">
    <location>
        <position position="94"/>
    </location>
    <ligand>
        <name>AMP</name>
        <dbReference type="ChEBI" id="CHEBI:456215"/>
    </ligand>
</feature>
<evidence type="ECO:0000256" key="4">
    <source>
        <dbReference type="ARBA" id="ARBA00022777"/>
    </source>
</evidence>
<dbReference type="OrthoDB" id="9805030at2"/>
<dbReference type="GO" id="GO:0044209">
    <property type="term" value="P:AMP salvage"/>
    <property type="evidence" value="ECO:0007669"/>
    <property type="project" value="UniProtKB-UniRule"/>
</dbReference>
<dbReference type="UniPathway" id="UPA00588">
    <property type="reaction ID" value="UER00649"/>
</dbReference>
<evidence type="ECO:0000256" key="2">
    <source>
        <dbReference type="ARBA" id="ARBA00022727"/>
    </source>
</evidence>
<dbReference type="SUPFAM" id="SSF52540">
    <property type="entry name" value="P-loop containing nucleoside triphosphate hydrolases"/>
    <property type="match status" value="1"/>
</dbReference>
<dbReference type="NCBIfam" id="NF011104">
    <property type="entry name" value="PRK14531.1"/>
    <property type="match status" value="1"/>
</dbReference>
<evidence type="ECO:0000313" key="8">
    <source>
        <dbReference type="EMBL" id="TQL48913.1"/>
    </source>
</evidence>
<comment type="function">
    <text evidence="5">Catalyzes the reversible transfer of the terminal phosphate group between ATP and AMP. Plays an important role in cellular energy homeostasis and in adenine nucleotide metabolism.</text>
</comment>